<protein>
    <submittedName>
        <fullName evidence="2">Uncharacterized protein</fullName>
    </submittedName>
</protein>
<feature type="transmembrane region" description="Helical" evidence="1">
    <location>
        <begin position="138"/>
        <end position="156"/>
    </location>
</feature>
<keyword evidence="1" id="KW-0472">Membrane</keyword>
<keyword evidence="1" id="KW-1133">Transmembrane helix</keyword>
<gene>
    <name evidence="2" type="ORF">EDD42_2207</name>
</gene>
<sequence>MNLVTLTPITWPTVIGLLGSALVFLLLARVLSARLADRLMVVAAALMVIGALLVALVPSVPPTGPALVLLGAFVLAVAVAGGGPVASFALALATKGSVAPGIHGGILVEHRNPNASQVVGRPIEVLRGGTAIGILERLALVAALFSGYPEAIAVIVAVKGVGRFTELDSAEARERFIIGSLASLLWAAGVTSILLLERG</sequence>
<feature type="transmembrane region" description="Helical" evidence="1">
    <location>
        <begin position="176"/>
        <end position="196"/>
    </location>
</feature>
<evidence type="ECO:0000313" key="3">
    <source>
        <dbReference type="Proteomes" id="UP000266915"/>
    </source>
</evidence>
<accession>A0A3N2C3V5</accession>
<keyword evidence="1" id="KW-0812">Transmembrane</keyword>
<proteinExistence type="predicted"/>
<name>A0A3N2C3V5_9MICO</name>
<evidence type="ECO:0000313" key="2">
    <source>
        <dbReference type="EMBL" id="ROR82120.1"/>
    </source>
</evidence>
<dbReference type="Proteomes" id="UP000266915">
    <property type="component" value="Unassembled WGS sequence"/>
</dbReference>
<feature type="transmembrane region" description="Helical" evidence="1">
    <location>
        <begin position="39"/>
        <end position="60"/>
    </location>
</feature>
<dbReference type="AlphaFoldDB" id="A0A3N2C3V5"/>
<dbReference type="RefSeq" id="WP_085512967.1">
    <property type="nucleotide sequence ID" value="NZ_FXAP01000005.1"/>
</dbReference>
<feature type="transmembrane region" description="Helical" evidence="1">
    <location>
        <begin position="6"/>
        <end position="27"/>
    </location>
</feature>
<reference evidence="2 3" key="1">
    <citation type="submission" date="2018-11" db="EMBL/GenBank/DDBJ databases">
        <title>Sequencing the genomes of 1000 actinobacteria strains.</title>
        <authorList>
            <person name="Klenk H.-P."/>
        </authorList>
    </citation>
    <scope>NUCLEOTIDE SEQUENCE [LARGE SCALE GENOMIC DNA]</scope>
    <source>
        <strain evidence="2 3">DSM 14012</strain>
    </source>
</reference>
<evidence type="ECO:0000256" key="1">
    <source>
        <dbReference type="SAM" id="Phobius"/>
    </source>
</evidence>
<comment type="caution">
    <text evidence="2">The sequence shown here is derived from an EMBL/GenBank/DDBJ whole genome shotgun (WGS) entry which is preliminary data.</text>
</comment>
<feature type="transmembrane region" description="Helical" evidence="1">
    <location>
        <begin position="66"/>
        <end position="93"/>
    </location>
</feature>
<keyword evidence="3" id="KW-1185">Reference proteome</keyword>
<organism evidence="2 3">
    <name type="scientific">Plantibacter flavus</name>
    <dbReference type="NCBI Taxonomy" id="150123"/>
    <lineage>
        <taxon>Bacteria</taxon>
        <taxon>Bacillati</taxon>
        <taxon>Actinomycetota</taxon>
        <taxon>Actinomycetes</taxon>
        <taxon>Micrococcales</taxon>
        <taxon>Microbacteriaceae</taxon>
        <taxon>Plantibacter</taxon>
    </lineage>
</organism>
<dbReference type="EMBL" id="RKHL01000001">
    <property type="protein sequence ID" value="ROR82120.1"/>
    <property type="molecule type" value="Genomic_DNA"/>
</dbReference>